<dbReference type="Pfam" id="PF02583">
    <property type="entry name" value="Trns_repr_metal"/>
    <property type="match status" value="1"/>
</dbReference>
<gene>
    <name evidence="2" type="ordered locus">XC_4063</name>
</gene>
<dbReference type="PANTHER" id="PTHR33677">
    <property type="entry name" value="TRANSCRIPTIONAL REPRESSOR FRMR-RELATED"/>
    <property type="match status" value="1"/>
</dbReference>
<dbReference type="KEGG" id="xcb:XC_4063"/>
<dbReference type="GO" id="GO:0046872">
    <property type="term" value="F:metal ion binding"/>
    <property type="evidence" value="ECO:0007669"/>
    <property type="project" value="InterPro"/>
</dbReference>
<evidence type="ECO:0000256" key="1">
    <source>
        <dbReference type="ARBA" id="ARBA00005260"/>
    </source>
</evidence>
<dbReference type="AlphaFoldDB" id="A0A0H2XCC2"/>
<dbReference type="EMBL" id="CP000050">
    <property type="protein sequence ID" value="AAY51102.1"/>
    <property type="molecule type" value="Genomic_DNA"/>
</dbReference>
<evidence type="ECO:0008006" key="4">
    <source>
        <dbReference type="Google" id="ProtNLM"/>
    </source>
</evidence>
<reference evidence="2 3" key="1">
    <citation type="journal article" date="2005" name="Genome Res.">
        <title>Comparative and functional genomic analyses of the pathogenicity of phytopathogen Xanthomonas campestris pv. campestris.</title>
        <authorList>
            <person name="Qian W."/>
            <person name="Jia Y."/>
            <person name="Ren S.X."/>
            <person name="He Y.Q."/>
            <person name="Feng J.X."/>
            <person name="Lu L.F."/>
            <person name="Sun Q."/>
            <person name="Ying G."/>
            <person name="Tang D.J."/>
            <person name="Tang H."/>
            <person name="Wu W."/>
            <person name="Hao P."/>
            <person name="Wang L."/>
            <person name="Jiang B.L."/>
            <person name="Zeng S."/>
            <person name="Gu W.Y."/>
            <person name="Lu G."/>
            <person name="Rong L."/>
            <person name="Tian Y."/>
            <person name="Yao Z."/>
            <person name="Fu G."/>
            <person name="Chen B."/>
            <person name="Fang R."/>
            <person name="Qiang B."/>
            <person name="Chen Z."/>
            <person name="Zhao G.P."/>
            <person name="Tang J.L."/>
            <person name="He C."/>
        </authorList>
    </citation>
    <scope>NUCLEOTIDE SEQUENCE [LARGE SCALE GENOMIC DNA]</scope>
    <source>
        <strain evidence="2 3">8004</strain>
    </source>
</reference>
<protein>
    <recommendedName>
        <fullName evidence="4">Metal/formaldehyde-sensitive transcriptional repressor</fullName>
    </recommendedName>
</protein>
<evidence type="ECO:0000313" key="2">
    <source>
        <dbReference type="EMBL" id="AAY51102.1"/>
    </source>
</evidence>
<proteinExistence type="inferred from homology"/>
<dbReference type="GO" id="GO:0003677">
    <property type="term" value="F:DNA binding"/>
    <property type="evidence" value="ECO:0007669"/>
    <property type="project" value="InterPro"/>
</dbReference>
<dbReference type="GO" id="GO:0045892">
    <property type="term" value="P:negative regulation of DNA-templated transcription"/>
    <property type="evidence" value="ECO:0007669"/>
    <property type="project" value="UniProtKB-ARBA"/>
</dbReference>
<dbReference type="RefSeq" id="WP_011039044.1">
    <property type="nucleotide sequence ID" value="NC_007086.1"/>
</dbReference>
<evidence type="ECO:0000313" key="3">
    <source>
        <dbReference type="Proteomes" id="UP000000420"/>
    </source>
</evidence>
<dbReference type="CDD" id="cd10153">
    <property type="entry name" value="RcnR-FrmR-like_DUF156"/>
    <property type="match status" value="1"/>
</dbReference>
<dbReference type="Gene3D" id="1.20.58.1000">
    <property type="entry name" value="Metal-sensitive repressor, helix protomer"/>
    <property type="match status" value="1"/>
</dbReference>
<organism evidence="2 3">
    <name type="scientific">Xanthomonas campestris pv. campestris (strain 8004)</name>
    <dbReference type="NCBI Taxonomy" id="314565"/>
    <lineage>
        <taxon>Bacteria</taxon>
        <taxon>Pseudomonadati</taxon>
        <taxon>Pseudomonadota</taxon>
        <taxon>Gammaproteobacteria</taxon>
        <taxon>Lysobacterales</taxon>
        <taxon>Lysobacteraceae</taxon>
        <taxon>Xanthomonas</taxon>
    </lineage>
</organism>
<dbReference type="InterPro" id="IPR038390">
    <property type="entry name" value="Metal_Tscrpt_repr_sf"/>
</dbReference>
<name>A0A0H2XCC2_XANC8</name>
<comment type="similarity">
    <text evidence="1">Belongs to the FrmR/RcnR family.</text>
</comment>
<sequence length="90" mass="9870">MAHLTQDKSKLLARVRKIRGQVEALEKALAQDVECTALLTQVAAFRGAAQGLMVELLTEHLQHHVAAPDARGTREQAVEEVAAILKTYLK</sequence>
<accession>A0A0H2XCC2</accession>
<dbReference type="PANTHER" id="PTHR33677:SF5">
    <property type="entry name" value="TRANSCRIPTIONAL REPRESSOR FRMR"/>
    <property type="match status" value="1"/>
</dbReference>
<dbReference type="HOGENOM" id="CLU_130332_3_0_6"/>
<dbReference type="Proteomes" id="UP000000420">
    <property type="component" value="Chromosome"/>
</dbReference>
<dbReference type="InterPro" id="IPR003735">
    <property type="entry name" value="Metal_Tscrpt_repr"/>
</dbReference>